<keyword evidence="2" id="KW-1185">Reference proteome</keyword>
<name>A0A5B9QBT0_9BACT</name>
<dbReference type="AlphaFoldDB" id="A0A5B9QBT0"/>
<proteinExistence type="predicted"/>
<gene>
    <name evidence="1" type="ORF">Pr1d_38210</name>
</gene>
<dbReference type="EMBL" id="CP042913">
    <property type="protein sequence ID" value="QEG36507.1"/>
    <property type="molecule type" value="Genomic_DNA"/>
</dbReference>
<dbReference type="Proteomes" id="UP000323917">
    <property type="component" value="Chromosome"/>
</dbReference>
<evidence type="ECO:0000313" key="2">
    <source>
        <dbReference type="Proteomes" id="UP000323917"/>
    </source>
</evidence>
<reference evidence="1 2" key="1">
    <citation type="submission" date="2019-08" db="EMBL/GenBank/DDBJ databases">
        <title>Deep-cultivation of Planctomycetes and their phenomic and genomic characterization uncovers novel biology.</title>
        <authorList>
            <person name="Wiegand S."/>
            <person name="Jogler M."/>
            <person name="Boedeker C."/>
            <person name="Pinto D."/>
            <person name="Vollmers J."/>
            <person name="Rivas-Marin E."/>
            <person name="Kohn T."/>
            <person name="Peeters S.H."/>
            <person name="Heuer A."/>
            <person name="Rast P."/>
            <person name="Oberbeckmann S."/>
            <person name="Bunk B."/>
            <person name="Jeske O."/>
            <person name="Meyerdierks A."/>
            <person name="Storesund J.E."/>
            <person name="Kallscheuer N."/>
            <person name="Luecker S."/>
            <person name="Lage O.M."/>
            <person name="Pohl T."/>
            <person name="Merkel B.J."/>
            <person name="Hornburger P."/>
            <person name="Mueller R.-W."/>
            <person name="Bruemmer F."/>
            <person name="Labrenz M."/>
            <person name="Spormann A.M."/>
            <person name="Op den Camp H."/>
            <person name="Overmann J."/>
            <person name="Amann R."/>
            <person name="Jetten M.S.M."/>
            <person name="Mascher T."/>
            <person name="Medema M.H."/>
            <person name="Devos D.P."/>
            <person name="Kaster A.-K."/>
            <person name="Ovreas L."/>
            <person name="Rohde M."/>
            <person name="Galperin M.Y."/>
            <person name="Jogler C."/>
        </authorList>
    </citation>
    <scope>NUCLEOTIDE SEQUENCE [LARGE SCALE GENOMIC DNA]</scope>
    <source>
        <strain evidence="1 2">Pr1d</strain>
    </source>
</reference>
<sequence>MEVDTMTEDANLLAMRSTHPTSLIEELAVNGGSC</sequence>
<evidence type="ECO:0000313" key="1">
    <source>
        <dbReference type="EMBL" id="QEG36507.1"/>
    </source>
</evidence>
<protein>
    <submittedName>
        <fullName evidence="1">Uncharacterized protein</fullName>
    </submittedName>
</protein>
<accession>A0A5B9QBT0</accession>
<dbReference type="KEGG" id="bgok:Pr1d_38210"/>
<organism evidence="1 2">
    <name type="scientific">Bythopirellula goksoeyrii</name>
    <dbReference type="NCBI Taxonomy" id="1400387"/>
    <lineage>
        <taxon>Bacteria</taxon>
        <taxon>Pseudomonadati</taxon>
        <taxon>Planctomycetota</taxon>
        <taxon>Planctomycetia</taxon>
        <taxon>Pirellulales</taxon>
        <taxon>Lacipirellulaceae</taxon>
        <taxon>Bythopirellula</taxon>
    </lineage>
</organism>